<comment type="subcellular location">
    <subcellularLocation>
        <location evidence="1">Nucleus</location>
    </subcellularLocation>
</comment>
<feature type="domain" description="C2H2-type" evidence="12">
    <location>
        <begin position="142"/>
        <end position="170"/>
    </location>
</feature>
<organism evidence="13 14">
    <name type="scientific">Ficedula albicollis</name>
    <name type="common">Collared flycatcher</name>
    <name type="synonym">Muscicapa albicollis</name>
    <dbReference type="NCBI Taxonomy" id="59894"/>
    <lineage>
        <taxon>Eukaryota</taxon>
        <taxon>Metazoa</taxon>
        <taxon>Chordata</taxon>
        <taxon>Craniata</taxon>
        <taxon>Vertebrata</taxon>
        <taxon>Euteleostomi</taxon>
        <taxon>Archelosauria</taxon>
        <taxon>Archosauria</taxon>
        <taxon>Dinosauria</taxon>
        <taxon>Saurischia</taxon>
        <taxon>Theropoda</taxon>
        <taxon>Coelurosauria</taxon>
        <taxon>Aves</taxon>
        <taxon>Neognathae</taxon>
        <taxon>Neoaves</taxon>
        <taxon>Telluraves</taxon>
        <taxon>Australaves</taxon>
        <taxon>Passeriformes</taxon>
        <taxon>Muscicapidae</taxon>
        <taxon>Ficedula</taxon>
    </lineage>
</organism>
<evidence type="ECO:0000256" key="2">
    <source>
        <dbReference type="ARBA" id="ARBA00006991"/>
    </source>
</evidence>
<evidence type="ECO:0000256" key="4">
    <source>
        <dbReference type="ARBA" id="ARBA00022737"/>
    </source>
</evidence>
<evidence type="ECO:0000313" key="13">
    <source>
        <dbReference type="Ensembl" id="ENSFALP00000025133.1"/>
    </source>
</evidence>
<keyword evidence="5 11" id="KW-0863">Zinc-finger</keyword>
<evidence type="ECO:0000256" key="7">
    <source>
        <dbReference type="ARBA" id="ARBA00023015"/>
    </source>
</evidence>
<dbReference type="PANTHER" id="PTHR24381">
    <property type="entry name" value="ZINC FINGER PROTEIN"/>
    <property type="match status" value="1"/>
</dbReference>
<evidence type="ECO:0000256" key="6">
    <source>
        <dbReference type="ARBA" id="ARBA00022833"/>
    </source>
</evidence>
<dbReference type="Gene3D" id="3.30.160.60">
    <property type="entry name" value="Classic Zinc Finger"/>
    <property type="match status" value="4"/>
</dbReference>
<dbReference type="FunFam" id="3.30.160.60:FF:000358">
    <property type="entry name" value="zinc finger protein 24"/>
    <property type="match status" value="1"/>
</dbReference>
<dbReference type="SUPFAM" id="SSF57667">
    <property type="entry name" value="beta-beta-alpha zinc fingers"/>
    <property type="match status" value="3"/>
</dbReference>
<evidence type="ECO:0000256" key="10">
    <source>
        <dbReference type="ARBA" id="ARBA00023242"/>
    </source>
</evidence>
<dbReference type="InterPro" id="IPR036236">
    <property type="entry name" value="Znf_C2H2_sf"/>
</dbReference>
<dbReference type="AlphaFoldDB" id="A0A803VQX7"/>
<dbReference type="GeneTree" id="ENSGT01150000286941"/>
<dbReference type="PROSITE" id="PS00028">
    <property type="entry name" value="ZINC_FINGER_C2H2_1"/>
    <property type="match status" value="3"/>
</dbReference>
<evidence type="ECO:0000256" key="11">
    <source>
        <dbReference type="PROSITE-ProRule" id="PRU00042"/>
    </source>
</evidence>
<dbReference type="Pfam" id="PF00096">
    <property type="entry name" value="zf-C2H2"/>
    <property type="match status" value="3"/>
</dbReference>
<evidence type="ECO:0000259" key="12">
    <source>
        <dbReference type="PROSITE" id="PS50157"/>
    </source>
</evidence>
<evidence type="ECO:0000256" key="1">
    <source>
        <dbReference type="ARBA" id="ARBA00004123"/>
    </source>
</evidence>
<evidence type="ECO:0000313" key="14">
    <source>
        <dbReference type="Proteomes" id="UP000016665"/>
    </source>
</evidence>
<dbReference type="PANTHER" id="PTHR24381:SF390">
    <property type="entry name" value="ZINC FINGER PROTEIN 37 HOMOLOG"/>
    <property type="match status" value="1"/>
</dbReference>
<dbReference type="FunFam" id="3.30.160.60:FF:001119">
    <property type="entry name" value="zinc finger protein 408"/>
    <property type="match status" value="1"/>
</dbReference>
<proteinExistence type="inferred from homology"/>
<dbReference type="GO" id="GO:0008270">
    <property type="term" value="F:zinc ion binding"/>
    <property type="evidence" value="ECO:0007669"/>
    <property type="project" value="UniProtKB-KW"/>
</dbReference>
<protein>
    <recommendedName>
        <fullName evidence="12">C2H2-type domain-containing protein</fullName>
    </recommendedName>
</protein>
<dbReference type="InterPro" id="IPR013087">
    <property type="entry name" value="Znf_C2H2_type"/>
</dbReference>
<evidence type="ECO:0000256" key="3">
    <source>
        <dbReference type="ARBA" id="ARBA00022723"/>
    </source>
</evidence>
<keyword evidence="10" id="KW-0539">Nucleus</keyword>
<dbReference type="GO" id="GO:0000981">
    <property type="term" value="F:DNA-binding transcription factor activity, RNA polymerase II-specific"/>
    <property type="evidence" value="ECO:0007669"/>
    <property type="project" value="TreeGrafter"/>
</dbReference>
<evidence type="ECO:0000256" key="9">
    <source>
        <dbReference type="ARBA" id="ARBA00023163"/>
    </source>
</evidence>
<keyword evidence="8" id="KW-0238">DNA-binding</keyword>
<dbReference type="FunFam" id="3.30.160.60:FF:000212">
    <property type="entry name" value="zinc finger protein 382 isoform X2"/>
    <property type="match status" value="1"/>
</dbReference>
<evidence type="ECO:0000256" key="5">
    <source>
        <dbReference type="ARBA" id="ARBA00022771"/>
    </source>
</evidence>
<dbReference type="Proteomes" id="UP000016665">
    <property type="component" value="Unplaced"/>
</dbReference>
<dbReference type="GO" id="GO:0000977">
    <property type="term" value="F:RNA polymerase II transcription regulatory region sequence-specific DNA binding"/>
    <property type="evidence" value="ECO:0007669"/>
    <property type="project" value="TreeGrafter"/>
</dbReference>
<dbReference type="Ensembl" id="ENSFALT00000027258.1">
    <property type="protein sequence ID" value="ENSFALP00000025133.1"/>
    <property type="gene ID" value="ENSFALG00000025647.1"/>
</dbReference>
<reference evidence="13" key="2">
    <citation type="submission" date="2025-09" db="UniProtKB">
        <authorList>
            <consortium name="Ensembl"/>
        </authorList>
    </citation>
    <scope>IDENTIFICATION</scope>
</reference>
<sequence length="213" mass="24638">MHQRTHTDEKPFRCPDCGKGFRQNSNLTKHRRIHTRLREGLQTLPLPRLREGLQTKFQPHQTPAHPHLGEALRVWGVWEEIQPEGPTSVGCVRGGFRTKALSFCTSARTQEKPFCCPNCGKGFRQNSTLTKHRRIHTGEKPHECEECGKSFSRSSILTKHQRRIHTGERPYECSKYGKRFKTSSDLVKHYQTHTEERPYVVRSVGWDSLSVPN</sequence>
<dbReference type="PROSITE" id="PS50157">
    <property type="entry name" value="ZINC_FINGER_C2H2_2"/>
    <property type="match status" value="4"/>
</dbReference>
<name>A0A803VQX7_FICAL</name>
<accession>A0A803VQX7</accession>
<comment type="similarity">
    <text evidence="2">Belongs to the krueppel C2H2-type zinc-finger protein family.</text>
</comment>
<dbReference type="FunFam" id="3.30.160.60:FF:002343">
    <property type="entry name" value="Zinc finger protein 33A"/>
    <property type="match status" value="1"/>
</dbReference>
<dbReference type="GO" id="GO:0005634">
    <property type="term" value="C:nucleus"/>
    <property type="evidence" value="ECO:0007669"/>
    <property type="project" value="UniProtKB-SubCell"/>
</dbReference>
<reference evidence="13" key="1">
    <citation type="submission" date="2025-08" db="UniProtKB">
        <authorList>
            <consortium name="Ensembl"/>
        </authorList>
    </citation>
    <scope>IDENTIFICATION</scope>
</reference>
<keyword evidence="9" id="KW-0804">Transcription</keyword>
<feature type="domain" description="C2H2-type" evidence="12">
    <location>
        <begin position="114"/>
        <end position="141"/>
    </location>
</feature>
<keyword evidence="7" id="KW-0805">Transcription regulation</keyword>
<dbReference type="SMART" id="SM00355">
    <property type="entry name" value="ZnF_C2H2"/>
    <property type="match status" value="4"/>
</dbReference>
<feature type="domain" description="C2H2-type" evidence="12">
    <location>
        <begin position="171"/>
        <end position="198"/>
    </location>
</feature>
<feature type="domain" description="C2H2-type" evidence="12">
    <location>
        <begin position="12"/>
        <end position="39"/>
    </location>
</feature>
<keyword evidence="3" id="KW-0479">Metal-binding</keyword>
<keyword evidence="6" id="KW-0862">Zinc</keyword>
<keyword evidence="14" id="KW-1185">Reference proteome</keyword>
<keyword evidence="4" id="KW-0677">Repeat</keyword>
<evidence type="ECO:0000256" key="8">
    <source>
        <dbReference type="ARBA" id="ARBA00023125"/>
    </source>
</evidence>